<dbReference type="EMBL" id="VSRR010097115">
    <property type="protein sequence ID" value="MPC94065.1"/>
    <property type="molecule type" value="Genomic_DNA"/>
</dbReference>
<dbReference type="Proteomes" id="UP000324222">
    <property type="component" value="Unassembled WGS sequence"/>
</dbReference>
<evidence type="ECO:0000313" key="2">
    <source>
        <dbReference type="EMBL" id="MPC94065.1"/>
    </source>
</evidence>
<dbReference type="AlphaFoldDB" id="A0A5B7JHJ2"/>
<sequence>MNSWGGQGAPHRALAPCRGRGGCAARPHPAKNKGRRSSFTGTFQGLGEQVRCGGESGLGQGTVRPAVGGGVAAGGTERGGEGPGEAGLWWIFCKPIFKCKCAWQHYQNRASGRLLMFPDTR</sequence>
<evidence type="ECO:0000313" key="3">
    <source>
        <dbReference type="Proteomes" id="UP000324222"/>
    </source>
</evidence>
<protein>
    <submittedName>
        <fullName evidence="2">Uncharacterized protein</fullName>
    </submittedName>
</protein>
<reference evidence="2 3" key="1">
    <citation type="submission" date="2019-05" db="EMBL/GenBank/DDBJ databases">
        <title>Another draft genome of Portunus trituberculatus and its Hox gene families provides insights of decapod evolution.</title>
        <authorList>
            <person name="Jeong J.-H."/>
            <person name="Song I."/>
            <person name="Kim S."/>
            <person name="Choi T."/>
            <person name="Kim D."/>
            <person name="Ryu S."/>
            <person name="Kim W."/>
        </authorList>
    </citation>
    <scope>NUCLEOTIDE SEQUENCE [LARGE SCALE GENOMIC DNA]</scope>
    <source>
        <tissue evidence="2">Muscle</tissue>
    </source>
</reference>
<accession>A0A5B7JHJ2</accession>
<keyword evidence="3" id="KW-1185">Reference proteome</keyword>
<organism evidence="2 3">
    <name type="scientific">Portunus trituberculatus</name>
    <name type="common">Swimming crab</name>
    <name type="synonym">Neptunus trituberculatus</name>
    <dbReference type="NCBI Taxonomy" id="210409"/>
    <lineage>
        <taxon>Eukaryota</taxon>
        <taxon>Metazoa</taxon>
        <taxon>Ecdysozoa</taxon>
        <taxon>Arthropoda</taxon>
        <taxon>Crustacea</taxon>
        <taxon>Multicrustacea</taxon>
        <taxon>Malacostraca</taxon>
        <taxon>Eumalacostraca</taxon>
        <taxon>Eucarida</taxon>
        <taxon>Decapoda</taxon>
        <taxon>Pleocyemata</taxon>
        <taxon>Brachyura</taxon>
        <taxon>Eubrachyura</taxon>
        <taxon>Portunoidea</taxon>
        <taxon>Portunidae</taxon>
        <taxon>Portuninae</taxon>
        <taxon>Portunus</taxon>
    </lineage>
</organism>
<comment type="caution">
    <text evidence="2">The sequence shown here is derived from an EMBL/GenBank/DDBJ whole genome shotgun (WGS) entry which is preliminary data.</text>
</comment>
<name>A0A5B7JHJ2_PORTR</name>
<feature type="region of interest" description="Disordered" evidence="1">
    <location>
        <begin position="1"/>
        <end position="40"/>
    </location>
</feature>
<proteinExistence type="predicted"/>
<gene>
    <name evidence="2" type="ORF">E2C01_089217</name>
</gene>
<evidence type="ECO:0000256" key="1">
    <source>
        <dbReference type="SAM" id="MobiDB-lite"/>
    </source>
</evidence>